<dbReference type="OrthoDB" id="9806302at2"/>
<feature type="transmembrane region" description="Helical" evidence="8">
    <location>
        <begin position="268"/>
        <end position="286"/>
    </location>
</feature>
<feature type="region of interest" description="Disordered" evidence="7">
    <location>
        <begin position="1"/>
        <end position="23"/>
    </location>
</feature>
<evidence type="ECO:0000256" key="7">
    <source>
        <dbReference type="SAM" id="MobiDB-lite"/>
    </source>
</evidence>
<dbReference type="AlphaFoldDB" id="F1Z453"/>
<dbReference type="STRING" id="983920.Y88_2723"/>
<evidence type="ECO:0000256" key="4">
    <source>
        <dbReference type="ARBA" id="ARBA00022692"/>
    </source>
</evidence>
<keyword evidence="4 8" id="KW-0812">Transmembrane</keyword>
<dbReference type="EMBL" id="AEWJ01000017">
    <property type="protein sequence ID" value="EGD60610.1"/>
    <property type="molecule type" value="Genomic_DNA"/>
</dbReference>
<evidence type="ECO:0000256" key="8">
    <source>
        <dbReference type="SAM" id="Phobius"/>
    </source>
</evidence>
<dbReference type="PANTHER" id="PTHR43549">
    <property type="entry name" value="MULTIDRUG RESISTANCE PROTEIN YPNP-RELATED"/>
    <property type="match status" value="1"/>
</dbReference>
<feature type="transmembrane region" description="Helical" evidence="8">
    <location>
        <begin position="152"/>
        <end position="173"/>
    </location>
</feature>
<dbReference type="InterPro" id="IPR052031">
    <property type="entry name" value="Membrane_Transporter-Flippase"/>
</dbReference>
<dbReference type="Pfam" id="PF01554">
    <property type="entry name" value="MatE"/>
    <property type="match status" value="2"/>
</dbReference>
<comment type="subcellular location">
    <subcellularLocation>
        <location evidence="1">Cell inner membrane</location>
        <topology evidence="1">Multi-pass membrane protein</topology>
    </subcellularLocation>
</comment>
<dbReference type="InterPro" id="IPR002528">
    <property type="entry name" value="MATE_fam"/>
</dbReference>
<dbReference type="NCBIfam" id="TIGR00797">
    <property type="entry name" value="matE"/>
    <property type="match status" value="1"/>
</dbReference>
<keyword evidence="6 8" id="KW-0472">Membrane</keyword>
<reference evidence="9 10" key="1">
    <citation type="journal article" date="2012" name="J. Bacteriol.">
        <title>Draft Genome Sequence of Novosphingobium nitrogenifigens Y88T.</title>
        <authorList>
            <person name="Strabala T.J."/>
            <person name="Macdonald L."/>
            <person name="Liu V."/>
            <person name="Smit A.M."/>
        </authorList>
    </citation>
    <scope>NUCLEOTIDE SEQUENCE [LARGE SCALE GENOMIC DNA]</scope>
    <source>
        <strain evidence="9 10">DSM 19370</strain>
    </source>
</reference>
<comment type="caution">
    <text evidence="9">The sequence shown here is derived from an EMBL/GenBank/DDBJ whole genome shotgun (WGS) entry which is preliminary data.</text>
</comment>
<dbReference type="Proteomes" id="UP000004728">
    <property type="component" value="Unassembled WGS sequence"/>
</dbReference>
<feature type="transmembrane region" description="Helical" evidence="8">
    <location>
        <begin position="340"/>
        <end position="359"/>
    </location>
</feature>
<keyword evidence="10" id="KW-1185">Reference proteome</keyword>
<dbReference type="PANTHER" id="PTHR43549:SF3">
    <property type="entry name" value="MULTIDRUG RESISTANCE PROTEIN YPNP-RELATED"/>
    <property type="match status" value="1"/>
</dbReference>
<dbReference type="RefSeq" id="WP_008068180.1">
    <property type="nucleotide sequence ID" value="NZ_AQWK01000017.1"/>
</dbReference>
<feature type="transmembrane region" description="Helical" evidence="8">
    <location>
        <begin position="70"/>
        <end position="92"/>
    </location>
</feature>
<evidence type="ECO:0000256" key="3">
    <source>
        <dbReference type="ARBA" id="ARBA00022475"/>
    </source>
</evidence>
<feature type="transmembrane region" description="Helical" evidence="8">
    <location>
        <begin position="379"/>
        <end position="399"/>
    </location>
</feature>
<dbReference type="HOGENOM" id="CLU_012893_5_0_5"/>
<evidence type="ECO:0000256" key="5">
    <source>
        <dbReference type="ARBA" id="ARBA00022989"/>
    </source>
</evidence>
<keyword evidence="3" id="KW-1003">Cell membrane</keyword>
<feature type="transmembrane region" description="Helical" evidence="8">
    <location>
        <begin position="306"/>
        <end position="328"/>
    </location>
</feature>
<evidence type="ECO:0000256" key="2">
    <source>
        <dbReference type="ARBA" id="ARBA00022448"/>
    </source>
</evidence>
<sequence length="467" mass="48975">MAPAGTAHGANQNPQGPRRQGDLTSGPILSTLMRFSAPTLMANVLQSLNGTVNAIWVGRMLGGSALAATANANVVMFLVFAGTFGFGMAATVKVGQAFGAGNIAAARRTFGTTLGFCFGLSLLVATLGWIFTPELLHAMSTPDQVQAFALSYLRVVFIAMPAQMVTVILGMGLRGGGDSATPLRFMILSVLLDVGLNPVLIGGLGPIPAFGIAGSAMATTIAALVSMLAFGLDLYARNLPLRLRGAELAHLIPAPDELRYIVVKGLPMGAQMLLVSMAGIIMVGLVNREGAVVSAAYGASLQVWTYLQMPALAISAAVSAMAAQTIGARLFDRLGAITRAGVLLNLVMTGVMVLLLLAFDRPVLQLFLGAHSPAVDLARHIQFLASWSYVLFGVTIVLFGTMRASGAVLAPLVILGLSMYPGRLGFYALFYPRLGMDAIWLSFPVGSLIAVLLAAAAYRFGTWRKRF</sequence>
<evidence type="ECO:0000256" key="6">
    <source>
        <dbReference type="ARBA" id="ARBA00023136"/>
    </source>
</evidence>
<feature type="transmembrane region" description="Helical" evidence="8">
    <location>
        <begin position="210"/>
        <end position="235"/>
    </location>
</feature>
<keyword evidence="5 8" id="KW-1133">Transmembrane helix</keyword>
<name>F1Z453_9SPHN</name>
<keyword evidence="2" id="KW-0813">Transport</keyword>
<dbReference type="GO" id="GO:0005886">
    <property type="term" value="C:plasma membrane"/>
    <property type="evidence" value="ECO:0007669"/>
    <property type="project" value="UniProtKB-SubCell"/>
</dbReference>
<dbReference type="CDD" id="cd13138">
    <property type="entry name" value="MATE_yoeA_like"/>
    <property type="match status" value="1"/>
</dbReference>
<dbReference type="GO" id="GO:0015297">
    <property type="term" value="F:antiporter activity"/>
    <property type="evidence" value="ECO:0007669"/>
    <property type="project" value="InterPro"/>
</dbReference>
<feature type="transmembrane region" description="Helical" evidence="8">
    <location>
        <begin position="406"/>
        <end position="426"/>
    </location>
</feature>
<feature type="transmembrane region" description="Helical" evidence="8">
    <location>
        <begin position="113"/>
        <end position="132"/>
    </location>
</feature>
<dbReference type="PIRSF" id="PIRSF006603">
    <property type="entry name" value="DinF"/>
    <property type="match status" value="1"/>
</dbReference>
<accession>F1Z453</accession>
<feature type="transmembrane region" description="Helical" evidence="8">
    <location>
        <begin position="438"/>
        <end position="458"/>
    </location>
</feature>
<gene>
    <name evidence="9" type="ORF">Y88_2723</name>
</gene>
<proteinExistence type="predicted"/>
<evidence type="ECO:0000256" key="1">
    <source>
        <dbReference type="ARBA" id="ARBA00004429"/>
    </source>
</evidence>
<feature type="transmembrane region" description="Helical" evidence="8">
    <location>
        <begin position="185"/>
        <end position="204"/>
    </location>
</feature>
<evidence type="ECO:0000313" key="9">
    <source>
        <dbReference type="EMBL" id="EGD60610.1"/>
    </source>
</evidence>
<dbReference type="InterPro" id="IPR048279">
    <property type="entry name" value="MdtK-like"/>
</dbReference>
<organism evidence="9 10">
    <name type="scientific">Novosphingobium nitrogenifigens DSM 19370</name>
    <dbReference type="NCBI Taxonomy" id="983920"/>
    <lineage>
        <taxon>Bacteria</taxon>
        <taxon>Pseudomonadati</taxon>
        <taxon>Pseudomonadota</taxon>
        <taxon>Alphaproteobacteria</taxon>
        <taxon>Sphingomonadales</taxon>
        <taxon>Sphingomonadaceae</taxon>
        <taxon>Novosphingobium</taxon>
    </lineage>
</organism>
<protein>
    <submittedName>
        <fullName evidence="9">MATE efflux family protein</fullName>
    </submittedName>
</protein>
<dbReference type="GO" id="GO:0042910">
    <property type="term" value="F:xenobiotic transmembrane transporter activity"/>
    <property type="evidence" value="ECO:0007669"/>
    <property type="project" value="InterPro"/>
</dbReference>
<dbReference type="eggNOG" id="COG0534">
    <property type="taxonomic scope" value="Bacteria"/>
</dbReference>
<evidence type="ECO:0000313" key="10">
    <source>
        <dbReference type="Proteomes" id="UP000004728"/>
    </source>
</evidence>
<dbReference type="InParanoid" id="F1Z453"/>